<comment type="caution">
    <text evidence="2">The sequence shown here is derived from an EMBL/GenBank/DDBJ whole genome shotgun (WGS) entry which is preliminary data.</text>
</comment>
<feature type="region of interest" description="Disordered" evidence="1">
    <location>
        <begin position="428"/>
        <end position="545"/>
    </location>
</feature>
<protein>
    <submittedName>
        <fullName evidence="2">Uncharacterized protein</fullName>
    </submittedName>
</protein>
<feature type="compositionally biased region" description="Polar residues" evidence="1">
    <location>
        <begin position="589"/>
        <end position="600"/>
    </location>
</feature>
<feature type="region of interest" description="Disordered" evidence="1">
    <location>
        <begin position="232"/>
        <end position="260"/>
    </location>
</feature>
<gene>
    <name evidence="2" type="ORF">TCAP_03181</name>
</gene>
<evidence type="ECO:0000313" key="2">
    <source>
        <dbReference type="EMBL" id="PNY26891.1"/>
    </source>
</evidence>
<dbReference type="EMBL" id="NRSZ01000485">
    <property type="protein sequence ID" value="PNY26891.1"/>
    <property type="molecule type" value="Genomic_DNA"/>
</dbReference>
<feature type="compositionally biased region" description="Pro residues" evidence="1">
    <location>
        <begin position="446"/>
        <end position="457"/>
    </location>
</feature>
<feature type="compositionally biased region" description="Polar residues" evidence="1">
    <location>
        <begin position="105"/>
        <end position="125"/>
    </location>
</feature>
<feature type="region of interest" description="Disordered" evidence="1">
    <location>
        <begin position="316"/>
        <end position="343"/>
    </location>
</feature>
<feature type="compositionally biased region" description="Polar residues" evidence="1">
    <location>
        <begin position="236"/>
        <end position="254"/>
    </location>
</feature>
<evidence type="ECO:0000256" key="1">
    <source>
        <dbReference type="SAM" id="MobiDB-lite"/>
    </source>
</evidence>
<keyword evidence="3" id="KW-1185">Reference proteome</keyword>
<dbReference type="AlphaFoldDB" id="A0A2K3QH82"/>
<accession>A0A2K3QH82</accession>
<sequence length="780" mass="86215">MASLASIPEAISSLANTRDIKPLHRRTASFERIRPRSRVLVLSRRPTRVRNPARPPQVPTRLPQTHGRGHAPAQNRNGLDVQPRRGRNSPREENKTQMHPGAPATHQTDTASSADRTFETSLSSVDLDSFPLPPSSNMPLRWSRTASRPVPKISTNIETPHLHPGPSAQGRAMSPRDKGMPTTRRRCFGDAVADVARASKHASVDSALVEAISKTVIQQLRLFSAIKQGDRVFSKTPRSNASPTYAHDNQSRSSSSRREALDRFTKDLHRYVENTGVRGKTVHSTPTLTKSGETLHTVSALMPFRPEFRAAGLAVTSKDQAQRLPGHPTNGRTARLSRRRPPPVTIRRYLHPSQVDGHPGRFPSNSINTEISFAPSQDMDEWRYALMEEAPVRKKRVPKHKKSKKHCLPCFPGDDEQTTDAEWAHFKQAPGNTAPRQRALAGPSSRMPPPTRLPPPRPVERPSCGSDDPSPRDTSGGPGRRGKRKEIAAKSALGPRRYSATLPKANAHVEACHGSGPQARSKNTTRKRSQYPDDRSARLQSDQARLARDAKKFERELLSPGPYGALPGREISQGMEKTQGSTAPEADSDSVSSALPSTWERQGGPVSNLEEELEKTARLVAETKPPTASKRTAQSSRRHKRPVSRYDPNHVRICCRSSRGIPSRADAAPNIPKRTSSIRGSINSYEVDFDDGEIADRDVLRGLHVAASAACDEEVDAFVRNRTGLRIRRFLADLMALEAFGDARPGEGGEQRARRRRAEMRKLKQQVRRSREIAMTGGLT</sequence>
<feature type="region of interest" description="Disordered" evidence="1">
    <location>
        <begin position="350"/>
        <end position="369"/>
    </location>
</feature>
<proteinExistence type="predicted"/>
<feature type="region of interest" description="Disordered" evidence="1">
    <location>
        <begin position="154"/>
        <end position="181"/>
    </location>
</feature>
<feature type="region of interest" description="Disordered" evidence="1">
    <location>
        <begin position="393"/>
        <end position="415"/>
    </location>
</feature>
<organism evidence="2 3">
    <name type="scientific">Tolypocladium capitatum</name>
    <dbReference type="NCBI Taxonomy" id="45235"/>
    <lineage>
        <taxon>Eukaryota</taxon>
        <taxon>Fungi</taxon>
        <taxon>Dikarya</taxon>
        <taxon>Ascomycota</taxon>
        <taxon>Pezizomycotina</taxon>
        <taxon>Sordariomycetes</taxon>
        <taxon>Hypocreomycetidae</taxon>
        <taxon>Hypocreales</taxon>
        <taxon>Ophiocordycipitaceae</taxon>
        <taxon>Tolypocladium</taxon>
    </lineage>
</organism>
<name>A0A2K3QH82_9HYPO</name>
<evidence type="ECO:0000313" key="3">
    <source>
        <dbReference type="Proteomes" id="UP000236621"/>
    </source>
</evidence>
<feature type="region of interest" description="Disordered" evidence="1">
    <location>
        <begin position="575"/>
        <end position="647"/>
    </location>
</feature>
<feature type="compositionally biased region" description="Basic residues" evidence="1">
    <location>
        <begin position="393"/>
        <end position="407"/>
    </location>
</feature>
<dbReference type="OrthoDB" id="273010at2759"/>
<dbReference type="Proteomes" id="UP000236621">
    <property type="component" value="Unassembled WGS sequence"/>
</dbReference>
<feature type="region of interest" description="Disordered" evidence="1">
    <location>
        <begin position="41"/>
        <end position="125"/>
    </location>
</feature>
<feature type="region of interest" description="Disordered" evidence="1">
    <location>
        <begin position="760"/>
        <end position="780"/>
    </location>
</feature>
<dbReference type="STRING" id="45235.A0A2K3QH82"/>
<reference evidence="2 3" key="1">
    <citation type="submission" date="2017-08" db="EMBL/GenBank/DDBJ databases">
        <title>Harnessing the power of phylogenomics to disentangle the directionality and signatures of interkingdom host jumping in the parasitic fungal genus Tolypocladium.</title>
        <authorList>
            <person name="Quandt C.A."/>
            <person name="Patterson W."/>
            <person name="Spatafora J.W."/>
        </authorList>
    </citation>
    <scope>NUCLEOTIDE SEQUENCE [LARGE SCALE GENOMIC DNA]</scope>
    <source>
        <strain evidence="2 3">CBS 113982</strain>
    </source>
</reference>